<reference evidence="2 3" key="1">
    <citation type="submission" date="2018-06" db="EMBL/GenBank/DDBJ databases">
        <title>Genomic Encyclopedia of Archaeal and Bacterial Type Strains, Phase II (KMG-II): from individual species to whole genera.</title>
        <authorList>
            <person name="Goeker M."/>
        </authorList>
    </citation>
    <scope>NUCLEOTIDE SEQUENCE [LARGE SCALE GENOMIC DNA]</scope>
    <source>
        <strain evidence="2 3">DSM 21851</strain>
    </source>
</reference>
<comment type="caution">
    <text evidence="2">The sequence shown here is derived from an EMBL/GenBank/DDBJ whole genome shotgun (WGS) entry which is preliminary data.</text>
</comment>
<proteinExistence type="predicted"/>
<name>A0A327X7Y6_LARAB</name>
<feature type="region of interest" description="Disordered" evidence="1">
    <location>
        <begin position="41"/>
        <end position="93"/>
    </location>
</feature>
<sequence>MVTMLCYFLLSVSTPADTSRLPKNLPEITGIPEEKQVDVMPNAKPSFKPDMPVHKHDESKTIPMPNSGTRLRSMQLPQEGSISEDSTRQKGKP</sequence>
<dbReference type="Proteomes" id="UP000248790">
    <property type="component" value="Unassembled WGS sequence"/>
</dbReference>
<evidence type="ECO:0000313" key="3">
    <source>
        <dbReference type="Proteomes" id="UP000248790"/>
    </source>
</evidence>
<accession>A0A327X7Y6</accession>
<protein>
    <submittedName>
        <fullName evidence="2">Uncharacterized protein</fullName>
    </submittedName>
</protein>
<gene>
    <name evidence="2" type="ORF">LX87_01422</name>
</gene>
<dbReference type="EMBL" id="QLMC01000002">
    <property type="protein sequence ID" value="RAJ99726.1"/>
    <property type="molecule type" value="Genomic_DNA"/>
</dbReference>
<evidence type="ECO:0000256" key="1">
    <source>
        <dbReference type="SAM" id="MobiDB-lite"/>
    </source>
</evidence>
<feature type="compositionally biased region" description="Basic and acidic residues" evidence="1">
    <location>
        <begin position="51"/>
        <end position="60"/>
    </location>
</feature>
<evidence type="ECO:0000313" key="2">
    <source>
        <dbReference type="EMBL" id="RAJ99726.1"/>
    </source>
</evidence>
<organism evidence="2 3">
    <name type="scientific">Larkinella arboricola</name>
    <dbReference type="NCBI Taxonomy" id="643671"/>
    <lineage>
        <taxon>Bacteria</taxon>
        <taxon>Pseudomonadati</taxon>
        <taxon>Bacteroidota</taxon>
        <taxon>Cytophagia</taxon>
        <taxon>Cytophagales</taxon>
        <taxon>Spirosomataceae</taxon>
        <taxon>Larkinella</taxon>
    </lineage>
</organism>
<dbReference type="OrthoDB" id="9877111at2"/>
<dbReference type="AlphaFoldDB" id="A0A327X7Y6"/>
<feature type="compositionally biased region" description="Polar residues" evidence="1">
    <location>
        <begin position="64"/>
        <end position="84"/>
    </location>
</feature>
<keyword evidence="3" id="KW-1185">Reference proteome</keyword>